<dbReference type="PANTHER" id="PTHR14241">
    <property type="entry name" value="INTERFERON-INDUCED PROTEIN 44"/>
    <property type="match status" value="1"/>
</dbReference>
<protein>
    <submittedName>
        <fullName evidence="1">(Atlantic silverside) hypothetical protein</fullName>
    </submittedName>
</protein>
<keyword evidence="2" id="KW-1185">Reference proteome</keyword>
<organism evidence="1 2">
    <name type="scientific">Menidia menidia</name>
    <name type="common">Atlantic silverside</name>
    <dbReference type="NCBI Taxonomy" id="238744"/>
    <lineage>
        <taxon>Eukaryota</taxon>
        <taxon>Metazoa</taxon>
        <taxon>Chordata</taxon>
        <taxon>Craniata</taxon>
        <taxon>Vertebrata</taxon>
        <taxon>Euteleostomi</taxon>
        <taxon>Actinopterygii</taxon>
        <taxon>Neopterygii</taxon>
        <taxon>Teleostei</taxon>
        <taxon>Neoteleostei</taxon>
        <taxon>Acanthomorphata</taxon>
        <taxon>Ovalentaria</taxon>
        <taxon>Atherinomorphae</taxon>
        <taxon>Atheriniformes</taxon>
        <taxon>Atherinopsidae</taxon>
        <taxon>Menidiinae</taxon>
        <taxon>Menidia</taxon>
    </lineage>
</organism>
<accession>A0A8S4AY85</accession>
<dbReference type="CDD" id="cd00882">
    <property type="entry name" value="Ras_like_GTPase"/>
    <property type="match status" value="1"/>
</dbReference>
<dbReference type="GO" id="GO:0006955">
    <property type="term" value="P:immune response"/>
    <property type="evidence" value="ECO:0007669"/>
    <property type="project" value="TreeGrafter"/>
</dbReference>
<dbReference type="AlphaFoldDB" id="A0A8S4AY85"/>
<evidence type="ECO:0000313" key="1">
    <source>
        <dbReference type="EMBL" id="CAG5897671.1"/>
    </source>
</evidence>
<dbReference type="InterPro" id="IPR027417">
    <property type="entry name" value="P-loop_NTPase"/>
</dbReference>
<dbReference type="Gene3D" id="3.40.50.300">
    <property type="entry name" value="P-loop containing nucleotide triphosphate hydrolases"/>
    <property type="match status" value="1"/>
</dbReference>
<proteinExistence type="predicted"/>
<evidence type="ECO:0000313" key="2">
    <source>
        <dbReference type="Proteomes" id="UP000677803"/>
    </source>
</evidence>
<reference evidence="1" key="1">
    <citation type="submission" date="2021-05" db="EMBL/GenBank/DDBJ databases">
        <authorList>
            <person name="Tigano A."/>
        </authorList>
    </citation>
    <scope>NUCLEOTIDE SEQUENCE</scope>
</reference>
<name>A0A8S4AY85_9TELE</name>
<gene>
    <name evidence="1" type="ORF">MMEN_LOCUS8714</name>
</gene>
<dbReference type="OrthoDB" id="25620at2759"/>
<comment type="caution">
    <text evidence="1">The sequence shown here is derived from an EMBL/GenBank/DDBJ whole genome shotgun (WGS) entry which is preliminary data.</text>
</comment>
<sequence length="247" mass="27456">MIEFVKCYHSENEDVSHLRILLQGPVGAGKSSFINSVESVVCGRISGQVMTDAASGTSFTKRFKTCKISKYERGNEKCSFVFNDIMGFEGNNGGIHVEDVKLILNGHVEEGYEFKPGRPLKMGEAGYDCSPSLSKRTHVLVNVIPAASVSLSSEDVLKKMRDVRLEASKLVDEACPEVKKDIKNIYKSICLKEQVVKIHQKLGIPLNCIFLVQNYFSSVETSNDINVQIMSAMQQMINFGEDFVTNQ</sequence>
<dbReference type="PANTHER" id="PTHR14241:SF32">
    <property type="entry name" value="VWFA DOMAIN-CONTAINING PROTEIN-RELATED"/>
    <property type="match status" value="1"/>
</dbReference>
<dbReference type="SUPFAM" id="SSF52540">
    <property type="entry name" value="P-loop containing nucleoside triphosphate hydrolases"/>
    <property type="match status" value="1"/>
</dbReference>
<feature type="non-terminal residue" evidence="1">
    <location>
        <position position="1"/>
    </location>
</feature>
<dbReference type="EMBL" id="CAJRST010008890">
    <property type="protein sequence ID" value="CAG5897671.1"/>
    <property type="molecule type" value="Genomic_DNA"/>
</dbReference>
<dbReference type="Proteomes" id="UP000677803">
    <property type="component" value="Unassembled WGS sequence"/>
</dbReference>